<evidence type="ECO:0008006" key="3">
    <source>
        <dbReference type="Google" id="ProtNLM"/>
    </source>
</evidence>
<proteinExistence type="predicted"/>
<dbReference type="AlphaFoldDB" id="A0A9W8IRP6"/>
<evidence type="ECO:0000313" key="2">
    <source>
        <dbReference type="Proteomes" id="UP001140074"/>
    </source>
</evidence>
<evidence type="ECO:0000313" key="1">
    <source>
        <dbReference type="EMBL" id="KAJ2867194.1"/>
    </source>
</evidence>
<keyword evidence="2" id="KW-1185">Reference proteome</keyword>
<name>A0A9W8IRP6_9FUNG</name>
<dbReference type="EMBL" id="JANBUY010000023">
    <property type="protein sequence ID" value="KAJ2867194.1"/>
    <property type="molecule type" value="Genomic_DNA"/>
</dbReference>
<organism evidence="1 2">
    <name type="scientific">Coemansia aciculifera</name>
    <dbReference type="NCBI Taxonomy" id="417176"/>
    <lineage>
        <taxon>Eukaryota</taxon>
        <taxon>Fungi</taxon>
        <taxon>Fungi incertae sedis</taxon>
        <taxon>Zoopagomycota</taxon>
        <taxon>Kickxellomycotina</taxon>
        <taxon>Kickxellomycetes</taxon>
        <taxon>Kickxellales</taxon>
        <taxon>Kickxellaceae</taxon>
        <taxon>Coemansia</taxon>
    </lineage>
</organism>
<gene>
    <name evidence="1" type="ORF">GGH94_000997</name>
</gene>
<sequence length="700" mass="79380">MPPQRTNRSFATSKVSVPTSRHLPLLHLPPLGRSTTQLPAGPSAEIQKAIVDEARLLQQQDSSVPWYQPVSKYCLSIDAPQIIYNQTEIDAQQNQQSALVTRAAERHFDGALGQCDWEAVASKLDIPLIECLDLFNASNSTIKSRLVIESYGGWSKTDVERLKRFIAANYADDSIVDWRLVGAYMNVDPLECQRSRYEQYIVELEGGTAERFAAEWTDAERKLIENLIEQHLESTTRSELVDIIQRELPARPLSDIHLFTAKYVYELKAGRVRGSQMTQIRELVAETRLFQRLTDSGVKSKDAAQILGAESRQSCQDNMPDVESSDAALLRSHWTTADDVALLKIIDGSRMNPAAKWEQASKALDHSVTACRQWFSVIKHSRKPVTDDRESIVTSEVQIRIKSSGVVAWLQVSQATGFDVRECLEPSQYDVGKASWRYGLGLISQSRAKNMTSFIEEHFPAPTTVSYRAVSNYMWIDIEDCIRIHDVLQENFKWAEAKYERATALRAQGLAWKEVAKHLSPTLSDQAVQIALKRHLTPAPEPISAEELQEISRPIDEYSGKYPVTEIINKICTQLKLGNRSNYHSILSLRITAHQYYQAKLRDIDYNGLDNRIAMGHTTVTTVAKELDVPRYTLDRRFKNRSSKKFSSKWSERETRQLIDYMQSGDSKPDFAYFSKFLGTKSSKQCSSKVSYLKQKGILV</sequence>
<protein>
    <recommendedName>
        <fullName evidence="3">Myb-like domain-containing protein</fullName>
    </recommendedName>
</protein>
<comment type="caution">
    <text evidence="1">The sequence shown here is derived from an EMBL/GenBank/DDBJ whole genome shotgun (WGS) entry which is preliminary data.</text>
</comment>
<dbReference type="Proteomes" id="UP001140074">
    <property type="component" value="Unassembled WGS sequence"/>
</dbReference>
<accession>A0A9W8IRP6</accession>
<reference evidence="1" key="1">
    <citation type="submission" date="2022-07" db="EMBL/GenBank/DDBJ databases">
        <title>Phylogenomic reconstructions and comparative analyses of Kickxellomycotina fungi.</title>
        <authorList>
            <person name="Reynolds N.K."/>
            <person name="Stajich J.E."/>
            <person name="Barry K."/>
            <person name="Grigoriev I.V."/>
            <person name="Crous P."/>
            <person name="Smith M.E."/>
        </authorList>
    </citation>
    <scope>NUCLEOTIDE SEQUENCE</scope>
    <source>
        <strain evidence="1">RSA 476</strain>
    </source>
</reference>